<dbReference type="InterPro" id="IPR010906">
    <property type="entry name" value="Phage_lambda_Nu1_terminase-ssu"/>
</dbReference>
<gene>
    <name evidence="1" type="ORF">D5018_03915</name>
</gene>
<evidence type="ECO:0000313" key="2">
    <source>
        <dbReference type="Proteomes" id="UP000281474"/>
    </source>
</evidence>
<dbReference type="OrthoDB" id="5875302at2"/>
<protein>
    <submittedName>
        <fullName evidence="1">DNA packaging protein</fullName>
    </submittedName>
</protein>
<comment type="caution">
    <text evidence="1">The sequence shown here is derived from an EMBL/GenBank/DDBJ whole genome shotgun (WGS) entry which is preliminary data.</text>
</comment>
<reference evidence="1 2" key="1">
    <citation type="submission" date="2018-09" db="EMBL/GenBank/DDBJ databases">
        <title>Phylogeny of the Shewanellaceae, and recommendation for two new genera, Pseudoshewanella and Parashewanella.</title>
        <authorList>
            <person name="Wang G."/>
        </authorList>
    </citation>
    <scope>NUCLEOTIDE SEQUENCE [LARGE SCALE GENOMIC DNA]</scope>
    <source>
        <strain evidence="1 2">C51</strain>
    </source>
</reference>
<dbReference type="AlphaFoldDB" id="A0A3L8Q004"/>
<keyword evidence="2" id="KW-1185">Reference proteome</keyword>
<evidence type="ECO:0000313" key="1">
    <source>
        <dbReference type="EMBL" id="RLV60997.1"/>
    </source>
</evidence>
<dbReference type="Pfam" id="PF07471">
    <property type="entry name" value="Phage_Nu1"/>
    <property type="match status" value="1"/>
</dbReference>
<dbReference type="EMBL" id="QZEI01000009">
    <property type="protein sequence ID" value="RLV60997.1"/>
    <property type="molecule type" value="Genomic_DNA"/>
</dbReference>
<proteinExistence type="predicted"/>
<name>A0A3L8Q004_9GAMM</name>
<accession>A0A3L8Q004</accession>
<organism evidence="1 2">
    <name type="scientific">Parashewanella curva</name>
    <dbReference type="NCBI Taxonomy" id="2338552"/>
    <lineage>
        <taxon>Bacteria</taxon>
        <taxon>Pseudomonadati</taxon>
        <taxon>Pseudomonadota</taxon>
        <taxon>Gammaproteobacteria</taxon>
        <taxon>Alteromonadales</taxon>
        <taxon>Shewanellaceae</taxon>
        <taxon>Parashewanella</taxon>
    </lineage>
</organism>
<sequence>MPRVKTEQSEPLLLNKTDLCKSLAISTTAFDKWGVKPYKKQGRQSLYSVADVVANRVGNERDKHKPMEGEDPDKELTIDYQRFRLTKAQADGQELKNEKERKEVVDVSFNTFVLSKMAAQVAPQLDQIPLRLKRKYPQLEEYMLDFIKSEVIKSMNVVSELAESVESLLDEYLASADQ</sequence>
<dbReference type="RefSeq" id="WP_121837690.1">
    <property type="nucleotide sequence ID" value="NZ_ML014758.1"/>
</dbReference>
<dbReference type="Proteomes" id="UP000281474">
    <property type="component" value="Unassembled WGS sequence"/>
</dbReference>